<comment type="caution">
    <text evidence="3">The sequence shown here is derived from an EMBL/GenBank/DDBJ whole genome shotgun (WGS) entry which is preliminary data.</text>
</comment>
<feature type="domain" description="Amine oxidase" evidence="2">
    <location>
        <begin position="67"/>
        <end position="546"/>
    </location>
</feature>
<organism evidence="3 4">
    <name type="scientific">Streptomyces olivaceiscleroticus</name>
    <dbReference type="NCBI Taxonomy" id="68245"/>
    <lineage>
        <taxon>Bacteria</taxon>
        <taxon>Bacillati</taxon>
        <taxon>Actinomycetota</taxon>
        <taxon>Actinomycetes</taxon>
        <taxon>Kitasatosporales</taxon>
        <taxon>Streptomycetaceae</taxon>
        <taxon>Streptomyces</taxon>
    </lineage>
</organism>
<dbReference type="RefSeq" id="WP_346097438.1">
    <property type="nucleotide sequence ID" value="NZ_BAAABY010000034.1"/>
</dbReference>
<evidence type="ECO:0000313" key="3">
    <source>
        <dbReference type="EMBL" id="GAA0479345.1"/>
    </source>
</evidence>
<dbReference type="Gene3D" id="3.90.660.10">
    <property type="match status" value="1"/>
</dbReference>
<dbReference type="SUPFAM" id="SSF54373">
    <property type="entry name" value="FAD-linked reductases, C-terminal domain"/>
    <property type="match status" value="1"/>
</dbReference>
<dbReference type="InterPro" id="IPR036188">
    <property type="entry name" value="FAD/NAD-bd_sf"/>
</dbReference>
<feature type="compositionally biased region" description="Polar residues" evidence="1">
    <location>
        <begin position="1"/>
        <end position="10"/>
    </location>
</feature>
<dbReference type="EMBL" id="BAAABY010000034">
    <property type="protein sequence ID" value="GAA0479345.1"/>
    <property type="molecule type" value="Genomic_DNA"/>
</dbReference>
<dbReference type="InterPro" id="IPR002937">
    <property type="entry name" value="Amino_oxidase"/>
</dbReference>
<evidence type="ECO:0000313" key="4">
    <source>
        <dbReference type="Proteomes" id="UP001500909"/>
    </source>
</evidence>
<keyword evidence="4" id="KW-1185">Reference proteome</keyword>
<proteinExistence type="predicted"/>
<reference evidence="4" key="1">
    <citation type="journal article" date="2019" name="Int. J. Syst. Evol. Microbiol.">
        <title>The Global Catalogue of Microorganisms (GCM) 10K type strain sequencing project: providing services to taxonomists for standard genome sequencing and annotation.</title>
        <authorList>
            <consortium name="The Broad Institute Genomics Platform"/>
            <consortium name="The Broad Institute Genome Sequencing Center for Infectious Disease"/>
            <person name="Wu L."/>
            <person name="Ma J."/>
        </authorList>
    </citation>
    <scope>NUCLEOTIDE SEQUENCE [LARGE SCALE GENOMIC DNA]</scope>
    <source>
        <strain evidence="4">JCM 4805</strain>
    </source>
</reference>
<name>A0ABP3KGF2_9ACTN</name>
<sequence length="577" mass="64215">MTSTVPTAVQHTDAPPADDRGRPLPPITMFGPDFPFAYDDFLAHPAGLGQIPATEHGTEVAVIGGGLSGIVTAYELMKMGLKPVVYEADQIGGRLRTVGFEGCDPSLTAEMGAMRFPPSSTALQHYIDLVGLETKPFPNPLAPETPSTVVDLKGESHYAETVDDLPEVYRQVAEAWNACLEEGADFSDMNRALRERDVPRIREIWGKLVEKLDNQTFYGFLCDSSSFKSFRHREIFGQVGFGTGGWDTDFPNSILEILRVVYTEADDHHRGIVGGSQQLPLRLWEREPAKIVHWAQGTSLSSLHDGTPRPAVTRLHRTAGNRITVTDASGDIRTFRAAVFTAQSWMLLSKIECDDALFPIDHWTAMERTHYMESSKLFVPVDRPFWLDKAVDDSGNPTGRDVMSMTLTDRMTRGTYLLDNGPDEPAVICLSYTWCDDSLKWLPLNANERMEVMLKSLSEIYPKVDIRKHIIGNPVTVSWENEPYFMGAFKANLPGHYRYQRRLFTHFMQDLLPEDKRGIFLAGDDISWTAGWAEGAVQTALNAVWGVMHHLGGGTDATNPGPGDVYDEIAPIELPED</sequence>
<dbReference type="SUPFAM" id="SSF51905">
    <property type="entry name" value="FAD/NAD(P)-binding domain"/>
    <property type="match status" value="1"/>
</dbReference>
<evidence type="ECO:0000259" key="2">
    <source>
        <dbReference type="Pfam" id="PF01593"/>
    </source>
</evidence>
<protein>
    <submittedName>
        <fullName evidence="3">NAD(P)/FAD-dependent oxidoreductase</fullName>
    </submittedName>
</protein>
<feature type="region of interest" description="Disordered" evidence="1">
    <location>
        <begin position="1"/>
        <end position="25"/>
    </location>
</feature>
<dbReference type="InterPro" id="IPR050281">
    <property type="entry name" value="Flavin_monoamine_oxidase"/>
</dbReference>
<dbReference type="PANTHER" id="PTHR10742">
    <property type="entry name" value="FLAVIN MONOAMINE OXIDASE"/>
    <property type="match status" value="1"/>
</dbReference>
<dbReference type="PANTHER" id="PTHR10742:SF342">
    <property type="entry name" value="AMINE OXIDASE"/>
    <property type="match status" value="1"/>
</dbReference>
<dbReference type="Proteomes" id="UP001500909">
    <property type="component" value="Unassembled WGS sequence"/>
</dbReference>
<dbReference type="Gene3D" id="3.50.50.60">
    <property type="entry name" value="FAD/NAD(P)-binding domain"/>
    <property type="match status" value="1"/>
</dbReference>
<dbReference type="Pfam" id="PF01593">
    <property type="entry name" value="Amino_oxidase"/>
    <property type="match status" value="1"/>
</dbReference>
<gene>
    <name evidence="3" type="ORF">GCM10010361_50050</name>
</gene>
<accession>A0ABP3KGF2</accession>
<dbReference type="Gene3D" id="1.10.405.40">
    <property type="match status" value="1"/>
</dbReference>
<evidence type="ECO:0000256" key="1">
    <source>
        <dbReference type="SAM" id="MobiDB-lite"/>
    </source>
</evidence>